<evidence type="ECO:0000313" key="7">
    <source>
        <dbReference type="EMBL" id="RUS84470.1"/>
    </source>
</evidence>
<dbReference type="Gene3D" id="3.30.40.10">
    <property type="entry name" value="Zinc/RING finger domain, C3HC4 (zinc finger)"/>
    <property type="match status" value="1"/>
</dbReference>
<dbReference type="PROSITE" id="PS00518">
    <property type="entry name" value="ZF_RING_1"/>
    <property type="match status" value="1"/>
</dbReference>
<dbReference type="InterPro" id="IPR018957">
    <property type="entry name" value="Znf_C3HC4_RING-type"/>
</dbReference>
<accession>A0A3S1BIA8</accession>
<dbReference type="OrthoDB" id="6040387at2759"/>
<keyword evidence="1" id="KW-0479">Metal-binding</keyword>
<feature type="region of interest" description="Disordered" evidence="5">
    <location>
        <begin position="149"/>
        <end position="199"/>
    </location>
</feature>
<protein>
    <recommendedName>
        <fullName evidence="6">RING-type domain-containing protein</fullName>
    </recommendedName>
</protein>
<organism evidence="7 8">
    <name type="scientific">Elysia chlorotica</name>
    <name type="common">Eastern emerald elysia</name>
    <name type="synonym">Sea slug</name>
    <dbReference type="NCBI Taxonomy" id="188477"/>
    <lineage>
        <taxon>Eukaryota</taxon>
        <taxon>Metazoa</taxon>
        <taxon>Spiralia</taxon>
        <taxon>Lophotrochozoa</taxon>
        <taxon>Mollusca</taxon>
        <taxon>Gastropoda</taxon>
        <taxon>Heterobranchia</taxon>
        <taxon>Euthyneura</taxon>
        <taxon>Panpulmonata</taxon>
        <taxon>Sacoglossa</taxon>
        <taxon>Placobranchoidea</taxon>
        <taxon>Plakobranchidae</taxon>
        <taxon>Elysia</taxon>
    </lineage>
</organism>
<keyword evidence="2 4" id="KW-0863">Zinc-finger</keyword>
<keyword evidence="3" id="KW-0862">Zinc</keyword>
<reference evidence="7 8" key="1">
    <citation type="submission" date="2019-01" db="EMBL/GenBank/DDBJ databases">
        <title>A draft genome assembly of the solar-powered sea slug Elysia chlorotica.</title>
        <authorList>
            <person name="Cai H."/>
            <person name="Li Q."/>
            <person name="Fang X."/>
            <person name="Li J."/>
            <person name="Curtis N.E."/>
            <person name="Altenburger A."/>
            <person name="Shibata T."/>
            <person name="Feng M."/>
            <person name="Maeda T."/>
            <person name="Schwartz J.A."/>
            <person name="Shigenobu S."/>
            <person name="Lundholm N."/>
            <person name="Nishiyama T."/>
            <person name="Yang H."/>
            <person name="Hasebe M."/>
            <person name="Li S."/>
            <person name="Pierce S.K."/>
            <person name="Wang J."/>
        </authorList>
    </citation>
    <scope>NUCLEOTIDE SEQUENCE [LARGE SCALE GENOMIC DNA]</scope>
    <source>
        <strain evidence="7">EC2010</strain>
        <tissue evidence="7">Whole organism of an adult</tissue>
    </source>
</reference>
<proteinExistence type="predicted"/>
<dbReference type="PROSITE" id="PS50089">
    <property type="entry name" value="ZF_RING_2"/>
    <property type="match status" value="1"/>
</dbReference>
<name>A0A3S1BIA8_ELYCH</name>
<evidence type="ECO:0000256" key="5">
    <source>
        <dbReference type="SAM" id="MobiDB-lite"/>
    </source>
</evidence>
<keyword evidence="8" id="KW-1185">Reference proteome</keyword>
<feature type="domain" description="RING-type" evidence="6">
    <location>
        <begin position="45"/>
        <end position="87"/>
    </location>
</feature>
<dbReference type="InterPro" id="IPR017907">
    <property type="entry name" value="Znf_RING_CS"/>
</dbReference>
<dbReference type="InterPro" id="IPR001841">
    <property type="entry name" value="Znf_RING"/>
</dbReference>
<dbReference type="InterPro" id="IPR013083">
    <property type="entry name" value="Znf_RING/FYVE/PHD"/>
</dbReference>
<dbReference type="SMART" id="SM00184">
    <property type="entry name" value="RING"/>
    <property type="match status" value="1"/>
</dbReference>
<evidence type="ECO:0000313" key="8">
    <source>
        <dbReference type="Proteomes" id="UP000271974"/>
    </source>
</evidence>
<dbReference type="EMBL" id="RQTK01000204">
    <property type="protein sequence ID" value="RUS84470.1"/>
    <property type="molecule type" value="Genomic_DNA"/>
</dbReference>
<feature type="compositionally biased region" description="Basic residues" evidence="5">
    <location>
        <begin position="165"/>
        <end position="184"/>
    </location>
</feature>
<dbReference type="GO" id="GO:0008270">
    <property type="term" value="F:zinc ion binding"/>
    <property type="evidence" value="ECO:0007669"/>
    <property type="project" value="UniProtKB-KW"/>
</dbReference>
<comment type="caution">
    <text evidence="7">The sequence shown here is derived from an EMBL/GenBank/DDBJ whole genome shotgun (WGS) entry which is preliminary data.</text>
</comment>
<evidence type="ECO:0000259" key="6">
    <source>
        <dbReference type="PROSITE" id="PS50089"/>
    </source>
</evidence>
<sequence length="199" mass="22372">MVKKAHILNYNSWLGVQDGFTDGSCVPAAIHSASEQNFHEQRFSCTICMEARLEMIGGTCQHRFCSRCLYNEQGILRNMMNKCPVCQFSNSFPFFKPEILEDNVMLQQALGVKSCVNHGCAVEMWAWEIESHLSICQFAPQASSPLLAPIDEPPASTSKELTPKRSTRAADKRKRTKSAAHTYKKKVEPVRRSSRLSTA</sequence>
<dbReference type="STRING" id="188477.A0A3S1BIA8"/>
<evidence type="ECO:0000256" key="4">
    <source>
        <dbReference type="PROSITE-ProRule" id="PRU00175"/>
    </source>
</evidence>
<dbReference type="CDD" id="cd16449">
    <property type="entry name" value="RING-HC"/>
    <property type="match status" value="1"/>
</dbReference>
<dbReference type="AlphaFoldDB" id="A0A3S1BIA8"/>
<evidence type="ECO:0000256" key="1">
    <source>
        <dbReference type="ARBA" id="ARBA00022723"/>
    </source>
</evidence>
<evidence type="ECO:0000256" key="3">
    <source>
        <dbReference type="ARBA" id="ARBA00022833"/>
    </source>
</evidence>
<gene>
    <name evidence="7" type="ORF">EGW08_007766</name>
</gene>
<evidence type="ECO:0000256" key="2">
    <source>
        <dbReference type="ARBA" id="ARBA00022771"/>
    </source>
</evidence>
<dbReference type="Proteomes" id="UP000271974">
    <property type="component" value="Unassembled WGS sequence"/>
</dbReference>
<dbReference type="SUPFAM" id="SSF57850">
    <property type="entry name" value="RING/U-box"/>
    <property type="match status" value="1"/>
</dbReference>
<dbReference type="Pfam" id="PF00097">
    <property type="entry name" value="zf-C3HC4"/>
    <property type="match status" value="1"/>
</dbReference>